<evidence type="ECO:0000256" key="1">
    <source>
        <dbReference type="ARBA" id="ARBA00022741"/>
    </source>
</evidence>
<dbReference type="GO" id="GO:0004039">
    <property type="term" value="F:allophanate hydrolase activity"/>
    <property type="evidence" value="ECO:0007669"/>
    <property type="project" value="UniProtKB-EC"/>
</dbReference>
<dbReference type="EMBL" id="SRLS01000016">
    <property type="protein sequence ID" value="TGE16190.1"/>
    <property type="molecule type" value="Genomic_DNA"/>
</dbReference>
<dbReference type="PANTHER" id="PTHR34698:SF2">
    <property type="entry name" value="5-OXOPROLINASE SUBUNIT B"/>
    <property type="match status" value="1"/>
</dbReference>
<dbReference type="Proteomes" id="UP000297598">
    <property type="component" value="Unassembled WGS sequence"/>
</dbReference>
<sequence>MEIKVINEQSILLYFKEEISEKNYKDVDTTTQYILSKNISAIRDVVPSYRAIMINFDNKQLDYEQLISQLELDHIELSTSDENANKKVIHIPVLYNLEVGPDLEEVAKHNNLSVDEVINIHTDNEYLIYMLGFMPGFPFLGGLDKRLHTPRRSEPRVKINAGSVGIANNQTGLYPSDSPGGWQIIGRTPLKVFDQYSDPMTLYEAGDYIKFYAIDEATFKEIETEIANNKFNKEKWVTNNHEH</sequence>
<dbReference type="OrthoDB" id="9778567at2"/>
<dbReference type="RefSeq" id="WP_103298664.1">
    <property type="nucleotide sequence ID" value="NZ_PPQT01000097.1"/>
</dbReference>
<keyword evidence="8" id="KW-1185">Reference proteome</keyword>
<dbReference type="SUPFAM" id="SSF50891">
    <property type="entry name" value="Cyclophilin-like"/>
    <property type="match status" value="1"/>
</dbReference>
<dbReference type="NCBIfam" id="TIGR00370">
    <property type="entry name" value="5-oxoprolinase subunit PxpB"/>
    <property type="match status" value="1"/>
</dbReference>
<keyword evidence="3" id="KW-0067">ATP-binding</keyword>
<evidence type="ECO:0000259" key="4">
    <source>
        <dbReference type="SMART" id="SM00796"/>
    </source>
</evidence>
<dbReference type="EC" id="3.5.1.54" evidence="5"/>
<evidence type="ECO:0000256" key="2">
    <source>
        <dbReference type="ARBA" id="ARBA00022801"/>
    </source>
</evidence>
<proteinExistence type="predicted"/>
<evidence type="ECO:0000313" key="5">
    <source>
        <dbReference type="EMBL" id="SUM44072.1"/>
    </source>
</evidence>
<feature type="domain" description="Carboxyltransferase" evidence="4">
    <location>
        <begin position="1"/>
        <end position="203"/>
    </location>
</feature>
<reference evidence="6 8" key="2">
    <citation type="submission" date="2019-04" db="EMBL/GenBank/DDBJ databases">
        <title>Genomic characterization of Staphylococcus petrasii strains.</title>
        <authorList>
            <person name="Vrbovska V."/>
            <person name="Kovarovic V."/>
            <person name="Maslanova I."/>
            <person name="Indrakova A."/>
            <person name="Petras P."/>
            <person name="Sedo O."/>
            <person name="Svec P."/>
            <person name="Fisarova L."/>
            <person name="Sedlacek I."/>
            <person name="Doskar J."/>
            <person name="Pantucek R."/>
        </authorList>
    </citation>
    <scope>NUCLEOTIDE SEQUENCE [LARGE SCALE GENOMIC DNA]</scope>
    <source>
        <strain evidence="6 8">P5404</strain>
    </source>
</reference>
<dbReference type="SUPFAM" id="SSF160467">
    <property type="entry name" value="PH0987 N-terminal domain-like"/>
    <property type="match status" value="1"/>
</dbReference>
<dbReference type="Pfam" id="PF02682">
    <property type="entry name" value="CT_C_D"/>
    <property type="match status" value="1"/>
</dbReference>
<reference evidence="5 7" key="1">
    <citation type="submission" date="2018-06" db="EMBL/GenBank/DDBJ databases">
        <authorList>
            <consortium name="Pathogen Informatics"/>
            <person name="Doyle S."/>
        </authorList>
    </citation>
    <scope>NUCLEOTIDE SEQUENCE [LARGE SCALE GENOMIC DNA]</scope>
    <source>
        <strain evidence="5 7">NCTC13830</strain>
    </source>
</reference>
<dbReference type="Gene3D" id="2.40.100.10">
    <property type="entry name" value="Cyclophilin-like"/>
    <property type="match status" value="1"/>
</dbReference>
<keyword evidence="2 5" id="KW-0378">Hydrolase</keyword>
<evidence type="ECO:0000313" key="8">
    <source>
        <dbReference type="Proteomes" id="UP000297598"/>
    </source>
</evidence>
<evidence type="ECO:0000256" key="3">
    <source>
        <dbReference type="ARBA" id="ARBA00022840"/>
    </source>
</evidence>
<name>A0A380FZU7_9STAP</name>
<dbReference type="EMBL" id="UHDO01000001">
    <property type="protein sequence ID" value="SUM44072.1"/>
    <property type="molecule type" value="Genomic_DNA"/>
</dbReference>
<dbReference type="PANTHER" id="PTHR34698">
    <property type="entry name" value="5-OXOPROLINASE SUBUNIT B"/>
    <property type="match status" value="1"/>
</dbReference>
<dbReference type="AlphaFoldDB" id="A0A380FZU7"/>
<accession>A0A380FZU7</accession>
<dbReference type="SMART" id="SM00796">
    <property type="entry name" value="AHS1"/>
    <property type="match status" value="1"/>
</dbReference>
<dbReference type="GO" id="GO:0017168">
    <property type="term" value="F:5-oxoprolinase (ATP-hydrolyzing) activity"/>
    <property type="evidence" value="ECO:0007669"/>
    <property type="project" value="UniProtKB-EC"/>
</dbReference>
<keyword evidence="1" id="KW-0547">Nucleotide-binding</keyword>
<protein>
    <submittedName>
        <fullName evidence="6">5-oxoprolinase subunit PxpB</fullName>
        <ecNumber evidence="6">3.5.2.9</ecNumber>
    </submittedName>
    <submittedName>
        <fullName evidence="5">Allophanate hydrolase subunit 1</fullName>
        <ecNumber evidence="5">3.5.1.54</ecNumber>
    </submittedName>
</protein>
<organism evidence="5 7">
    <name type="scientific">Staphylococcus petrasii</name>
    <dbReference type="NCBI Taxonomy" id="1276936"/>
    <lineage>
        <taxon>Bacteria</taxon>
        <taxon>Bacillati</taxon>
        <taxon>Bacillota</taxon>
        <taxon>Bacilli</taxon>
        <taxon>Bacillales</taxon>
        <taxon>Staphylococcaceae</taxon>
        <taxon>Staphylococcus</taxon>
    </lineage>
</organism>
<gene>
    <name evidence="5" type="primary">kipI_1</name>
    <name evidence="6" type="synonym">pxpB</name>
    <name evidence="6" type="ORF">BJR09_09815</name>
    <name evidence="5" type="ORF">NCTC13830_01467</name>
</gene>
<dbReference type="InterPro" id="IPR003833">
    <property type="entry name" value="CT_C_D"/>
</dbReference>
<dbReference type="InterPro" id="IPR010016">
    <property type="entry name" value="PxpB"/>
</dbReference>
<evidence type="ECO:0000313" key="6">
    <source>
        <dbReference type="EMBL" id="TGE16190.1"/>
    </source>
</evidence>
<dbReference type="Gene3D" id="3.30.1360.40">
    <property type="match status" value="1"/>
</dbReference>
<dbReference type="InterPro" id="IPR029000">
    <property type="entry name" value="Cyclophilin-like_dom_sf"/>
</dbReference>
<dbReference type="EC" id="3.5.2.9" evidence="6"/>
<dbReference type="GO" id="GO:0005524">
    <property type="term" value="F:ATP binding"/>
    <property type="evidence" value="ECO:0007669"/>
    <property type="project" value="UniProtKB-KW"/>
</dbReference>
<evidence type="ECO:0000313" key="7">
    <source>
        <dbReference type="Proteomes" id="UP000254047"/>
    </source>
</evidence>
<dbReference type="Proteomes" id="UP000254047">
    <property type="component" value="Unassembled WGS sequence"/>
</dbReference>